<gene>
    <name evidence="4" type="ORF">HERI1096_LOCUS7453</name>
</gene>
<protein>
    <recommendedName>
        <fullName evidence="3">EF-hand domain-containing protein</fullName>
    </recommendedName>
</protein>
<dbReference type="InterPro" id="IPR002048">
    <property type="entry name" value="EF_hand_dom"/>
</dbReference>
<dbReference type="FunFam" id="1.10.238.10:FF:000003">
    <property type="entry name" value="Calmodulin A"/>
    <property type="match status" value="1"/>
</dbReference>
<dbReference type="InterPro" id="IPR011992">
    <property type="entry name" value="EF-hand-dom_pair"/>
</dbReference>
<dbReference type="Gene3D" id="1.10.238.10">
    <property type="entry name" value="EF-hand"/>
    <property type="match status" value="1"/>
</dbReference>
<sequence length="158" mass="17454">MDKLDQKEQESLHAAFDAIDRNGGGTISSKELGRFFETTMKRELTEVQVVDMCEDIKDAADELGSIGFDFQALAVVMEPIIHGDPAKMHEIAWKAIDKTNAGFVSSDDLVPIFTQLNARSGVRLGEEAIRKIINSASKTQGKVTFEDYMRVMNDPDAA</sequence>
<dbReference type="InterPro" id="IPR018247">
    <property type="entry name" value="EF_Hand_1_Ca_BS"/>
</dbReference>
<name>A0A7S3ETB0_9EUKA</name>
<feature type="domain" description="EF-hand" evidence="3">
    <location>
        <begin position="7"/>
        <end position="42"/>
    </location>
</feature>
<dbReference type="PANTHER" id="PTHR23050">
    <property type="entry name" value="CALCIUM BINDING PROTEIN"/>
    <property type="match status" value="1"/>
</dbReference>
<organism evidence="4">
    <name type="scientific">Haptolina ericina</name>
    <dbReference type="NCBI Taxonomy" id="156174"/>
    <lineage>
        <taxon>Eukaryota</taxon>
        <taxon>Haptista</taxon>
        <taxon>Haptophyta</taxon>
        <taxon>Prymnesiophyceae</taxon>
        <taxon>Prymnesiales</taxon>
        <taxon>Prymnesiaceae</taxon>
        <taxon>Haptolina</taxon>
    </lineage>
</organism>
<evidence type="ECO:0000313" key="4">
    <source>
        <dbReference type="EMBL" id="CAE0106794.1"/>
    </source>
</evidence>
<dbReference type="InterPro" id="IPR050145">
    <property type="entry name" value="Centrin_CML-like"/>
</dbReference>
<dbReference type="PROSITE" id="PS50222">
    <property type="entry name" value="EF_HAND_2"/>
    <property type="match status" value="1"/>
</dbReference>
<evidence type="ECO:0000256" key="2">
    <source>
        <dbReference type="ARBA" id="ARBA00022837"/>
    </source>
</evidence>
<dbReference type="Pfam" id="PF13202">
    <property type="entry name" value="EF-hand_5"/>
    <property type="match status" value="1"/>
</dbReference>
<dbReference type="AlphaFoldDB" id="A0A7S3ETB0"/>
<proteinExistence type="predicted"/>
<reference evidence="4" key="1">
    <citation type="submission" date="2021-01" db="EMBL/GenBank/DDBJ databases">
        <authorList>
            <person name="Corre E."/>
            <person name="Pelletier E."/>
            <person name="Niang G."/>
            <person name="Scheremetjew M."/>
            <person name="Finn R."/>
            <person name="Kale V."/>
            <person name="Holt S."/>
            <person name="Cochrane G."/>
            <person name="Meng A."/>
            <person name="Brown T."/>
            <person name="Cohen L."/>
        </authorList>
    </citation>
    <scope>NUCLEOTIDE SEQUENCE</scope>
    <source>
        <strain evidence="4">CCMP281</strain>
    </source>
</reference>
<dbReference type="GO" id="GO:0005509">
    <property type="term" value="F:calcium ion binding"/>
    <property type="evidence" value="ECO:0007669"/>
    <property type="project" value="InterPro"/>
</dbReference>
<dbReference type="PROSITE" id="PS00018">
    <property type="entry name" value="EF_HAND_1"/>
    <property type="match status" value="1"/>
</dbReference>
<dbReference type="EMBL" id="HBHX01013353">
    <property type="protein sequence ID" value="CAE0106794.1"/>
    <property type="molecule type" value="Transcribed_RNA"/>
</dbReference>
<evidence type="ECO:0000259" key="3">
    <source>
        <dbReference type="PROSITE" id="PS50222"/>
    </source>
</evidence>
<accession>A0A7S3ETB0</accession>
<dbReference type="SUPFAM" id="SSF47473">
    <property type="entry name" value="EF-hand"/>
    <property type="match status" value="1"/>
</dbReference>
<evidence type="ECO:0000256" key="1">
    <source>
        <dbReference type="ARBA" id="ARBA00022737"/>
    </source>
</evidence>
<keyword evidence="1" id="KW-0677">Repeat</keyword>
<keyword evidence="2" id="KW-0106">Calcium</keyword>